<gene>
    <name evidence="8" type="ORF">MNBD_GAMMA10-2881</name>
</gene>
<feature type="transmembrane region" description="Helical" evidence="6">
    <location>
        <begin position="12"/>
        <end position="34"/>
    </location>
</feature>
<keyword evidence="4 6" id="KW-1133">Transmembrane helix</keyword>
<evidence type="ECO:0000256" key="3">
    <source>
        <dbReference type="ARBA" id="ARBA00022692"/>
    </source>
</evidence>
<dbReference type="PANTHER" id="PTHR30353">
    <property type="entry name" value="INNER MEMBRANE PROTEIN DEDA-RELATED"/>
    <property type="match status" value="1"/>
</dbReference>
<keyword evidence="3 6" id="KW-0812">Transmembrane</keyword>
<dbReference type="AlphaFoldDB" id="A0A3B0XS91"/>
<keyword evidence="5 6" id="KW-0472">Membrane</keyword>
<feature type="transmembrane region" description="Helical" evidence="6">
    <location>
        <begin position="135"/>
        <end position="154"/>
    </location>
</feature>
<name>A0A3B0XS91_9ZZZZ</name>
<reference evidence="8" key="1">
    <citation type="submission" date="2018-06" db="EMBL/GenBank/DDBJ databases">
        <authorList>
            <person name="Zhirakovskaya E."/>
        </authorList>
    </citation>
    <scope>NUCLEOTIDE SEQUENCE</scope>
</reference>
<dbReference type="EMBL" id="UOFJ01000587">
    <property type="protein sequence ID" value="VAW71305.1"/>
    <property type="molecule type" value="Genomic_DNA"/>
</dbReference>
<evidence type="ECO:0000256" key="6">
    <source>
        <dbReference type="SAM" id="Phobius"/>
    </source>
</evidence>
<comment type="subcellular location">
    <subcellularLocation>
        <location evidence="1">Cell membrane</location>
        <topology evidence="1">Multi-pass membrane protein</topology>
    </subcellularLocation>
</comment>
<organism evidence="8">
    <name type="scientific">hydrothermal vent metagenome</name>
    <dbReference type="NCBI Taxonomy" id="652676"/>
    <lineage>
        <taxon>unclassified sequences</taxon>
        <taxon>metagenomes</taxon>
        <taxon>ecological metagenomes</taxon>
    </lineage>
</organism>
<dbReference type="InterPro" id="IPR032816">
    <property type="entry name" value="VTT_dom"/>
</dbReference>
<evidence type="ECO:0000313" key="8">
    <source>
        <dbReference type="EMBL" id="VAW71305.1"/>
    </source>
</evidence>
<evidence type="ECO:0000256" key="5">
    <source>
        <dbReference type="ARBA" id="ARBA00023136"/>
    </source>
</evidence>
<dbReference type="Pfam" id="PF09335">
    <property type="entry name" value="VTT_dom"/>
    <property type="match status" value="1"/>
</dbReference>
<keyword evidence="2" id="KW-1003">Cell membrane</keyword>
<feature type="transmembrane region" description="Helical" evidence="6">
    <location>
        <begin position="174"/>
        <end position="191"/>
    </location>
</feature>
<proteinExistence type="predicted"/>
<sequence length="209" mass="23543">MEFITFLSDHPQYAGPVIIVLMMLESAPVTGFFLPGTFILPLLGAMAVPSNSAFWYLFSCAVAGAFSGDLLGFWLGRVSAHKWLPHAVSRHRQRTAERAHELISRHGLLAIFSGRFIWFIHPAIPGAAGLLGVKLYRFILFDLPAVFLWVLFYMGGGQQLAGWFSQTFELVETLALVLVVLLLLWCLRYAVHHLLRRNQKHLAGQLRDR</sequence>
<dbReference type="PANTHER" id="PTHR30353:SF15">
    <property type="entry name" value="INNER MEMBRANE PROTEIN YABI"/>
    <property type="match status" value="1"/>
</dbReference>
<evidence type="ECO:0000256" key="1">
    <source>
        <dbReference type="ARBA" id="ARBA00004651"/>
    </source>
</evidence>
<protein>
    <recommendedName>
        <fullName evidence="7">VTT domain-containing protein</fullName>
    </recommendedName>
</protein>
<evidence type="ECO:0000256" key="2">
    <source>
        <dbReference type="ARBA" id="ARBA00022475"/>
    </source>
</evidence>
<dbReference type="InterPro" id="IPR032818">
    <property type="entry name" value="DedA-like"/>
</dbReference>
<feature type="transmembrane region" description="Helical" evidence="6">
    <location>
        <begin position="54"/>
        <end position="75"/>
    </location>
</feature>
<dbReference type="GO" id="GO:0005886">
    <property type="term" value="C:plasma membrane"/>
    <property type="evidence" value="ECO:0007669"/>
    <property type="project" value="UniProtKB-SubCell"/>
</dbReference>
<evidence type="ECO:0000256" key="4">
    <source>
        <dbReference type="ARBA" id="ARBA00022989"/>
    </source>
</evidence>
<accession>A0A3B0XS91</accession>
<feature type="domain" description="VTT" evidence="7">
    <location>
        <begin position="34"/>
        <end position="158"/>
    </location>
</feature>
<evidence type="ECO:0000259" key="7">
    <source>
        <dbReference type="Pfam" id="PF09335"/>
    </source>
</evidence>